<dbReference type="GO" id="GO:0043682">
    <property type="term" value="F:P-type divalent copper transporter activity"/>
    <property type="evidence" value="ECO:0007669"/>
    <property type="project" value="TreeGrafter"/>
</dbReference>
<dbReference type="GO" id="GO:0009626">
    <property type="term" value="P:plant-type hypersensitive response"/>
    <property type="evidence" value="ECO:0007669"/>
    <property type="project" value="UniProtKB-KW"/>
</dbReference>
<evidence type="ECO:0000313" key="5">
    <source>
        <dbReference type="EMBL" id="GFA95720.1"/>
    </source>
</evidence>
<feature type="non-terminal residue" evidence="5">
    <location>
        <position position="1"/>
    </location>
</feature>
<dbReference type="GO" id="GO:0016020">
    <property type="term" value="C:membrane"/>
    <property type="evidence" value="ECO:0007669"/>
    <property type="project" value="UniProtKB-SubCell"/>
</dbReference>
<dbReference type="CDD" id="cd00371">
    <property type="entry name" value="HMA"/>
    <property type="match status" value="1"/>
</dbReference>
<accession>A0A699KHY6</accession>
<dbReference type="InterPro" id="IPR006121">
    <property type="entry name" value="HMA_dom"/>
</dbReference>
<dbReference type="SUPFAM" id="SSF55008">
    <property type="entry name" value="HMA, heavy metal-associated domain"/>
    <property type="match status" value="1"/>
</dbReference>
<name>A0A699KHY6_TANCI</name>
<dbReference type="GO" id="GO:0005507">
    <property type="term" value="F:copper ion binding"/>
    <property type="evidence" value="ECO:0007669"/>
    <property type="project" value="TreeGrafter"/>
</dbReference>
<reference evidence="5" key="1">
    <citation type="journal article" date="2019" name="Sci. Rep.">
        <title>Draft genome of Tanacetum cinerariifolium, the natural source of mosquito coil.</title>
        <authorList>
            <person name="Yamashiro T."/>
            <person name="Shiraishi A."/>
            <person name="Satake H."/>
            <person name="Nakayama K."/>
        </authorList>
    </citation>
    <scope>NUCLEOTIDE SEQUENCE</scope>
</reference>
<evidence type="ECO:0000256" key="3">
    <source>
        <dbReference type="ARBA" id="ARBA00022967"/>
    </source>
</evidence>
<dbReference type="PROSITE" id="PS50846">
    <property type="entry name" value="HMA_2"/>
    <property type="match status" value="1"/>
</dbReference>
<keyword evidence="2" id="KW-0479">Metal-binding</keyword>
<dbReference type="Gene3D" id="3.30.70.100">
    <property type="match status" value="1"/>
</dbReference>
<dbReference type="InterPro" id="IPR036163">
    <property type="entry name" value="HMA_dom_sf"/>
</dbReference>
<feature type="domain" description="HMA" evidence="4">
    <location>
        <begin position="15"/>
        <end position="81"/>
    </location>
</feature>
<evidence type="ECO:0000256" key="1">
    <source>
        <dbReference type="ARBA" id="ARBA00004170"/>
    </source>
</evidence>
<protein>
    <submittedName>
        <fullName evidence="5">Copper-transporting ATPase HMA4-like</fullName>
    </submittedName>
</protein>
<comment type="subcellular location">
    <subcellularLocation>
        <location evidence="1">Membrane</location>
        <topology evidence="1">Peripheral membrane protein</topology>
    </subcellularLocation>
</comment>
<comment type="caution">
    <text evidence="5">The sequence shown here is derived from an EMBL/GenBank/DDBJ whole genome shotgun (WGS) entry which is preliminary data.</text>
</comment>
<dbReference type="Pfam" id="PF00403">
    <property type="entry name" value="HMA"/>
    <property type="match status" value="1"/>
</dbReference>
<sequence length="89" mass="9398">LDGSRSVHKVDQAVTTIMLKIGGVECASCSTSIESVLQKLNGVLSITVSPLQGQAVIKYASELVSAKTIKETIEAAGFKVTEYVEQDIA</sequence>
<keyword evidence="3" id="KW-1278">Translocase</keyword>
<feature type="non-terminal residue" evidence="5">
    <location>
        <position position="89"/>
    </location>
</feature>
<dbReference type="PANTHER" id="PTHR43520:SF8">
    <property type="entry name" value="P-TYPE CU(+) TRANSPORTER"/>
    <property type="match status" value="1"/>
</dbReference>
<dbReference type="PANTHER" id="PTHR43520">
    <property type="entry name" value="ATP7, ISOFORM B"/>
    <property type="match status" value="1"/>
</dbReference>
<gene>
    <name evidence="5" type="ORF">Tci_667692</name>
</gene>
<organism evidence="5">
    <name type="scientific">Tanacetum cinerariifolium</name>
    <name type="common">Dalmatian daisy</name>
    <name type="synonym">Chrysanthemum cinerariifolium</name>
    <dbReference type="NCBI Taxonomy" id="118510"/>
    <lineage>
        <taxon>Eukaryota</taxon>
        <taxon>Viridiplantae</taxon>
        <taxon>Streptophyta</taxon>
        <taxon>Embryophyta</taxon>
        <taxon>Tracheophyta</taxon>
        <taxon>Spermatophyta</taxon>
        <taxon>Magnoliopsida</taxon>
        <taxon>eudicotyledons</taxon>
        <taxon>Gunneridae</taxon>
        <taxon>Pentapetalae</taxon>
        <taxon>asterids</taxon>
        <taxon>campanulids</taxon>
        <taxon>Asterales</taxon>
        <taxon>Asteraceae</taxon>
        <taxon>Asteroideae</taxon>
        <taxon>Anthemideae</taxon>
        <taxon>Anthemidinae</taxon>
        <taxon>Tanacetum</taxon>
    </lineage>
</organism>
<dbReference type="AlphaFoldDB" id="A0A699KHY6"/>
<evidence type="ECO:0000256" key="2">
    <source>
        <dbReference type="ARBA" id="ARBA00022723"/>
    </source>
</evidence>
<dbReference type="FunFam" id="3.30.70.100:FF:000001">
    <property type="entry name" value="ATPase copper transporting beta"/>
    <property type="match status" value="1"/>
</dbReference>
<evidence type="ECO:0000259" key="4">
    <source>
        <dbReference type="PROSITE" id="PS50846"/>
    </source>
</evidence>
<proteinExistence type="predicted"/>
<dbReference type="EMBL" id="BKCJ010521850">
    <property type="protein sequence ID" value="GFA95720.1"/>
    <property type="molecule type" value="Genomic_DNA"/>
</dbReference>
<dbReference type="GO" id="GO:0055070">
    <property type="term" value="P:copper ion homeostasis"/>
    <property type="evidence" value="ECO:0007669"/>
    <property type="project" value="TreeGrafter"/>
</dbReference>